<dbReference type="InParanoid" id="A0A2P5HWB2"/>
<feature type="domain" description="Brl1/Brr6" evidence="2">
    <location>
        <begin position="262"/>
        <end position="396"/>
    </location>
</feature>
<name>A0A2P5HWB2_DIAHE</name>
<proteinExistence type="predicted"/>
<dbReference type="PANTHER" id="PTHR28136:SF1">
    <property type="entry name" value="NUCLEUS EXPORT PROTEIN BRL1"/>
    <property type="match status" value="1"/>
</dbReference>
<feature type="compositionally biased region" description="Acidic residues" evidence="1">
    <location>
        <begin position="218"/>
        <end position="230"/>
    </location>
</feature>
<evidence type="ECO:0000259" key="2">
    <source>
        <dbReference type="SMART" id="SM01042"/>
    </source>
</evidence>
<dbReference type="InterPro" id="IPR040202">
    <property type="entry name" value="Brl1/Brr6"/>
</dbReference>
<feature type="region of interest" description="Disordered" evidence="1">
    <location>
        <begin position="451"/>
        <end position="515"/>
    </location>
</feature>
<sequence>MNRRGGEGPMDGLEFQNAKVDESSPFIRFAQQPPAPPSQNSAPQRFASFGDNPFKPQNAAPKIASPLRQQSFPRPPDKSVFSPSITRQYTAPPLRNPAFTSVRPSTPAFMTPQKDRFEDSVMSETPVDDSPAMTDASGPADTSADTPDFDNSGLLDGMTISTPDHRISRTLFSEKKSGKGELPHLKQDWFQRGKVRKRVRMDRDKDIGSTRSRLPDGRDEDDSDDEGDDEPTGRRNRRKRDMGWLHHILTSISSNPNAPMIISWYLQVLFNAACGGVVLWMAWGIISAIRGEVLYSSEKARAQLIEEMNACSRRYIENKCSPIQDRLPALEGMCNEWETCMSQDSNTVAGVKASAGHLADILNEFFSRLSWKATVTLSSFSIIAMFACNIAFSKFRHNYREQTLHQGNPGSQYQSLGPMGFPMSPDKNQAYIFAPIGHTPKHIRRAFLQDDTESEASPDARFLPPPATPSRIRSPAKSERSRSPTKMKLERSASKGERSRSPSKRNTSERLEWQQ</sequence>
<dbReference type="GO" id="GO:0055088">
    <property type="term" value="P:lipid homeostasis"/>
    <property type="evidence" value="ECO:0007669"/>
    <property type="project" value="InterPro"/>
</dbReference>
<dbReference type="OrthoDB" id="5961at2759"/>
<comment type="caution">
    <text evidence="3">The sequence shown here is derived from an EMBL/GenBank/DDBJ whole genome shotgun (WGS) entry which is preliminary data.</text>
</comment>
<dbReference type="GO" id="GO:0031965">
    <property type="term" value="C:nuclear membrane"/>
    <property type="evidence" value="ECO:0007669"/>
    <property type="project" value="InterPro"/>
</dbReference>
<evidence type="ECO:0000313" key="4">
    <source>
        <dbReference type="Proteomes" id="UP000094444"/>
    </source>
</evidence>
<keyword evidence="4" id="KW-1185">Reference proteome</keyword>
<accession>A0A2P5HWB2</accession>
<evidence type="ECO:0000256" key="1">
    <source>
        <dbReference type="SAM" id="MobiDB-lite"/>
    </source>
</evidence>
<organism evidence="3 4">
    <name type="scientific">Diaporthe helianthi</name>
    <dbReference type="NCBI Taxonomy" id="158607"/>
    <lineage>
        <taxon>Eukaryota</taxon>
        <taxon>Fungi</taxon>
        <taxon>Dikarya</taxon>
        <taxon>Ascomycota</taxon>
        <taxon>Pezizomycotina</taxon>
        <taxon>Sordariomycetes</taxon>
        <taxon>Sordariomycetidae</taxon>
        <taxon>Diaporthales</taxon>
        <taxon>Diaporthaceae</taxon>
        <taxon>Diaporthe</taxon>
    </lineage>
</organism>
<protein>
    <recommendedName>
        <fullName evidence="2">Brl1/Brr6 domain-containing protein</fullName>
    </recommendedName>
</protein>
<feature type="region of interest" description="Disordered" evidence="1">
    <location>
        <begin position="1"/>
        <end position="161"/>
    </location>
</feature>
<dbReference type="InterPro" id="IPR018767">
    <property type="entry name" value="Brl1/Brr6_dom"/>
</dbReference>
<feature type="region of interest" description="Disordered" evidence="1">
    <location>
        <begin position="200"/>
        <end position="237"/>
    </location>
</feature>
<dbReference type="Proteomes" id="UP000094444">
    <property type="component" value="Unassembled WGS sequence"/>
</dbReference>
<dbReference type="GO" id="GO:0006998">
    <property type="term" value="P:nuclear envelope organization"/>
    <property type="evidence" value="ECO:0007669"/>
    <property type="project" value="InterPro"/>
</dbReference>
<dbReference type="EMBL" id="MAVT02000612">
    <property type="protein sequence ID" value="POS74542.1"/>
    <property type="molecule type" value="Genomic_DNA"/>
</dbReference>
<feature type="compositionally biased region" description="Basic and acidic residues" evidence="1">
    <location>
        <begin position="476"/>
        <end position="515"/>
    </location>
</feature>
<evidence type="ECO:0000313" key="3">
    <source>
        <dbReference type="EMBL" id="POS74542.1"/>
    </source>
</evidence>
<feature type="compositionally biased region" description="Basic and acidic residues" evidence="1">
    <location>
        <begin position="201"/>
        <end position="217"/>
    </location>
</feature>
<dbReference type="STRING" id="158607.A0A2P5HWB2"/>
<dbReference type="AlphaFoldDB" id="A0A2P5HWB2"/>
<dbReference type="Pfam" id="PF10104">
    <property type="entry name" value="Brr6_like_C_C"/>
    <property type="match status" value="1"/>
</dbReference>
<dbReference type="SMART" id="SM01042">
    <property type="entry name" value="Brr6_like_C_C"/>
    <property type="match status" value="1"/>
</dbReference>
<reference evidence="3" key="1">
    <citation type="submission" date="2017-09" db="EMBL/GenBank/DDBJ databases">
        <title>Polyketide synthases of a Diaporthe helianthi virulent isolate.</title>
        <authorList>
            <person name="Baroncelli R."/>
        </authorList>
    </citation>
    <scope>NUCLEOTIDE SEQUENCE [LARGE SCALE GENOMIC DNA]</scope>
    <source>
        <strain evidence="3">7/96</strain>
    </source>
</reference>
<dbReference type="PANTHER" id="PTHR28136">
    <property type="entry name" value="NUCLEUS EXPORT PROTEIN BRR6"/>
    <property type="match status" value="1"/>
</dbReference>
<gene>
    <name evidence="3" type="ORF">DHEL01_v207066</name>
</gene>